<accession>A0A1Y6C6U6</accession>
<gene>
    <name evidence="2" type="ORF">SAMN02745746_03022</name>
</gene>
<evidence type="ECO:0000313" key="2">
    <source>
        <dbReference type="EMBL" id="SMF40146.1"/>
    </source>
</evidence>
<dbReference type="STRING" id="1123014.SAMN02745746_03022"/>
<keyword evidence="1" id="KW-1133">Transmembrane helix</keyword>
<name>A0A1Y6C6U6_9NEIS</name>
<dbReference type="Proteomes" id="UP000192920">
    <property type="component" value="Unassembled WGS sequence"/>
</dbReference>
<sequence length="119" mass="13219">MSIWTIVSLAVSVGTLVALAYLWWRAKRDGESSARLTALHLDHLQQQLSMLQRDMEHLAKSKSLPRPQSKGEDLTSTPYNQAIELVKHGLSAAEVAERCGISRSEAELIVSLYRNNSTS</sequence>
<proteinExistence type="predicted"/>
<keyword evidence="3" id="KW-1185">Reference proteome</keyword>
<dbReference type="InterPro" id="IPR021244">
    <property type="entry name" value="DUF2802"/>
</dbReference>
<evidence type="ECO:0000256" key="1">
    <source>
        <dbReference type="SAM" id="Phobius"/>
    </source>
</evidence>
<dbReference type="EMBL" id="FXAG01000018">
    <property type="protein sequence ID" value="SMF40146.1"/>
    <property type="molecule type" value="Genomic_DNA"/>
</dbReference>
<dbReference type="AlphaFoldDB" id="A0A1Y6C6U6"/>
<dbReference type="Pfam" id="PF10975">
    <property type="entry name" value="DUF2802"/>
    <property type="match status" value="1"/>
</dbReference>
<keyword evidence="1" id="KW-0812">Transmembrane</keyword>
<organism evidence="2 3">
    <name type="scientific">Pseudogulbenkiania subflava DSM 22618</name>
    <dbReference type="NCBI Taxonomy" id="1123014"/>
    <lineage>
        <taxon>Bacteria</taxon>
        <taxon>Pseudomonadati</taxon>
        <taxon>Pseudomonadota</taxon>
        <taxon>Betaproteobacteria</taxon>
        <taxon>Neisseriales</taxon>
        <taxon>Chromobacteriaceae</taxon>
        <taxon>Pseudogulbenkiania</taxon>
    </lineage>
</organism>
<keyword evidence="1" id="KW-0472">Membrane</keyword>
<protein>
    <recommendedName>
        <fullName evidence="4">DUF2802 domain-containing protein</fullName>
    </recommendedName>
</protein>
<evidence type="ECO:0000313" key="3">
    <source>
        <dbReference type="Proteomes" id="UP000192920"/>
    </source>
</evidence>
<reference evidence="3" key="1">
    <citation type="submission" date="2017-04" db="EMBL/GenBank/DDBJ databases">
        <authorList>
            <person name="Varghese N."/>
            <person name="Submissions S."/>
        </authorList>
    </citation>
    <scope>NUCLEOTIDE SEQUENCE [LARGE SCALE GENOMIC DNA]</scope>
    <source>
        <strain evidence="3">DSM 22618</strain>
    </source>
</reference>
<evidence type="ECO:0008006" key="4">
    <source>
        <dbReference type="Google" id="ProtNLM"/>
    </source>
</evidence>
<feature type="transmembrane region" description="Helical" evidence="1">
    <location>
        <begin position="6"/>
        <end position="24"/>
    </location>
</feature>